<dbReference type="PANTHER" id="PTHR15114">
    <property type="entry name" value="REPLICATION PROTEIN A3"/>
    <property type="match status" value="1"/>
</dbReference>
<feature type="compositionally biased region" description="Polar residues" evidence="4">
    <location>
        <begin position="246"/>
        <end position="277"/>
    </location>
</feature>
<feature type="region of interest" description="Disordered" evidence="4">
    <location>
        <begin position="203"/>
        <end position="346"/>
    </location>
</feature>
<proteinExistence type="inferred from homology"/>
<reference evidence="5 6" key="2">
    <citation type="journal article" date="2017" name="Sci. Rep.">
        <title>A mobile pathogenicity chromosome in Fusarium oxysporum for infection of multiple cucurbit species.</title>
        <authorList>
            <person name="van Dam P."/>
            <person name="Fokkens L."/>
            <person name="Ayukawa Y."/>
            <person name="van der Gragt M."/>
            <person name="Ter Horst A."/>
            <person name="Brankovics B."/>
            <person name="Houterman P.M."/>
            <person name="Arie T."/>
            <person name="Rep M."/>
        </authorList>
    </citation>
    <scope>NUCLEOTIDE SEQUENCE [LARGE SCALE GENOMIC DNA]</scope>
    <source>
        <strain evidence="5 6">Forc016</strain>
    </source>
</reference>
<dbReference type="CDD" id="cd04479">
    <property type="entry name" value="RPA3"/>
    <property type="match status" value="1"/>
</dbReference>
<evidence type="ECO:0008006" key="7">
    <source>
        <dbReference type="Google" id="ProtNLM"/>
    </source>
</evidence>
<sequence>MSEQLSTPRITAAYLDNFVGKVVMLVGKVTQLRGEQATLDSEGTVTVLLNRDAHLTNGNAVQVIGKVNPDLSIKVLTSRDLGTGVDFGLYSSVVQATHKHPSIFAYTPRVAMVWTSPTKAGAITSPPRQRQAYSTDQDGKPVATPDSASTGTIRSSRSLHSAAQRLQRHAHSIHGQTRPTTAMSFTTSSSDMILGRDIQSRSSTLLYPSGPSHISQTPTSSLGALLPSPPEDTASRTYSVEMFRRTSVSTQPNQRYSNSQTYDQESTQESYIPSAQPYTPLAYSPPSMSSASLLPSPPMTQEDQYLSHGPLMSPAFSTSSRRYSGADRRPAGVTNRNSEPEDPEESALFDSVLEGIGRVHVSMNRDDAGRWRIKRESDERP</sequence>
<dbReference type="InterPro" id="IPR012340">
    <property type="entry name" value="NA-bd_OB-fold"/>
</dbReference>
<dbReference type="PANTHER" id="PTHR15114:SF1">
    <property type="entry name" value="REPLICATION PROTEIN A 14 KDA SUBUNIT"/>
    <property type="match status" value="1"/>
</dbReference>
<name>A0A2H3GII8_FUSOX</name>
<evidence type="ECO:0000313" key="5">
    <source>
        <dbReference type="EMBL" id="PCD30535.1"/>
    </source>
</evidence>
<evidence type="ECO:0000256" key="3">
    <source>
        <dbReference type="ARBA" id="ARBA00023242"/>
    </source>
</evidence>
<dbReference type="GO" id="GO:0035861">
    <property type="term" value="C:site of double-strand break"/>
    <property type="evidence" value="ECO:0007669"/>
    <property type="project" value="TreeGrafter"/>
</dbReference>
<feature type="compositionally biased region" description="Polar residues" evidence="4">
    <location>
        <begin position="203"/>
        <end position="222"/>
    </location>
</feature>
<feature type="region of interest" description="Disordered" evidence="4">
    <location>
        <begin position="119"/>
        <end position="164"/>
    </location>
</feature>
<dbReference type="Gene3D" id="2.40.50.140">
    <property type="entry name" value="Nucleic acid-binding proteins"/>
    <property type="match status" value="1"/>
</dbReference>
<accession>A0A2H3GII8</accession>
<keyword evidence="3" id="KW-0539">Nucleus</keyword>
<dbReference type="GO" id="GO:0006260">
    <property type="term" value="P:DNA replication"/>
    <property type="evidence" value="ECO:0007669"/>
    <property type="project" value="InterPro"/>
</dbReference>
<dbReference type="GO" id="GO:0006298">
    <property type="term" value="P:mismatch repair"/>
    <property type="evidence" value="ECO:0007669"/>
    <property type="project" value="TreeGrafter"/>
</dbReference>
<comment type="similarity">
    <text evidence="2">Belongs to the replication factor A protein 3 family.</text>
</comment>
<organism evidence="5 6">
    <name type="scientific">Fusarium oxysporum f. sp. radicis-cucumerinum</name>
    <dbReference type="NCBI Taxonomy" id="327505"/>
    <lineage>
        <taxon>Eukaryota</taxon>
        <taxon>Fungi</taxon>
        <taxon>Dikarya</taxon>
        <taxon>Ascomycota</taxon>
        <taxon>Pezizomycotina</taxon>
        <taxon>Sordariomycetes</taxon>
        <taxon>Hypocreomycetidae</taxon>
        <taxon>Hypocreales</taxon>
        <taxon>Nectriaceae</taxon>
        <taxon>Fusarium</taxon>
        <taxon>Fusarium oxysporum species complex</taxon>
    </lineage>
</organism>
<dbReference type="GO" id="GO:0000724">
    <property type="term" value="P:double-strand break repair via homologous recombination"/>
    <property type="evidence" value="ECO:0007669"/>
    <property type="project" value="TreeGrafter"/>
</dbReference>
<dbReference type="Proteomes" id="UP000219602">
    <property type="component" value="Chromosome 9"/>
</dbReference>
<evidence type="ECO:0000256" key="4">
    <source>
        <dbReference type="SAM" id="MobiDB-lite"/>
    </source>
</evidence>
<dbReference type="STRING" id="327505.A0A2H3GII8"/>
<dbReference type="SUPFAM" id="SSF50249">
    <property type="entry name" value="Nucleic acid-binding proteins"/>
    <property type="match status" value="1"/>
</dbReference>
<reference evidence="5 6" key="1">
    <citation type="journal article" date="2016" name="Environ. Microbiol.">
        <title>Effector profiles distinguish formae speciales of Fusarium oxysporum.</title>
        <authorList>
            <person name="van Dam P."/>
            <person name="Fokkens L."/>
            <person name="Schmidt S.M."/>
            <person name="Linmans J.H."/>
            <person name="Kistler H.C."/>
            <person name="Ma L.J."/>
            <person name="Rep M."/>
        </authorList>
    </citation>
    <scope>NUCLEOTIDE SEQUENCE [LARGE SCALE GENOMIC DNA]</scope>
    <source>
        <strain evidence="5 6">Forc016</strain>
    </source>
</reference>
<dbReference type="InterPro" id="IPR013970">
    <property type="entry name" value="Rfa2"/>
</dbReference>
<dbReference type="GO" id="GO:0006289">
    <property type="term" value="P:nucleotide-excision repair"/>
    <property type="evidence" value="ECO:0007669"/>
    <property type="project" value="TreeGrafter"/>
</dbReference>
<evidence type="ECO:0000313" key="6">
    <source>
        <dbReference type="Proteomes" id="UP000219602"/>
    </source>
</evidence>
<dbReference type="AlphaFoldDB" id="A0A2H3GII8"/>
<comment type="caution">
    <text evidence="5">The sequence shown here is derived from an EMBL/GenBank/DDBJ whole genome shotgun (WGS) entry which is preliminary data.</text>
</comment>
<dbReference type="GO" id="GO:0006284">
    <property type="term" value="P:base-excision repair"/>
    <property type="evidence" value="ECO:0007669"/>
    <property type="project" value="TreeGrafter"/>
</dbReference>
<evidence type="ECO:0000256" key="2">
    <source>
        <dbReference type="ARBA" id="ARBA00009761"/>
    </source>
</evidence>
<dbReference type="GO" id="GO:0003684">
    <property type="term" value="F:damaged DNA binding"/>
    <property type="evidence" value="ECO:0007669"/>
    <property type="project" value="TreeGrafter"/>
</dbReference>
<feature type="compositionally biased region" description="Polar residues" evidence="4">
    <location>
        <begin position="146"/>
        <end position="161"/>
    </location>
</feature>
<dbReference type="GO" id="GO:0003697">
    <property type="term" value="F:single-stranded DNA binding"/>
    <property type="evidence" value="ECO:0007669"/>
    <property type="project" value="TreeGrafter"/>
</dbReference>
<dbReference type="EMBL" id="MABQ02000007">
    <property type="protein sequence ID" value="PCD30535.1"/>
    <property type="molecule type" value="Genomic_DNA"/>
</dbReference>
<feature type="compositionally biased region" description="Polar residues" evidence="4">
    <location>
        <begin position="126"/>
        <end position="136"/>
    </location>
</feature>
<dbReference type="Pfam" id="PF08661">
    <property type="entry name" value="Rep_fac-A_3"/>
    <property type="match status" value="1"/>
</dbReference>
<gene>
    <name evidence="5" type="ORF">AU210_010216</name>
</gene>
<comment type="subcellular location">
    <subcellularLocation>
        <location evidence="1">Nucleus</location>
    </subcellularLocation>
</comment>
<protein>
    <recommendedName>
        <fullName evidence="7">Replication factor A protein 3</fullName>
    </recommendedName>
</protein>
<feature type="compositionally biased region" description="Low complexity" evidence="4">
    <location>
        <begin position="280"/>
        <end position="294"/>
    </location>
</feature>
<evidence type="ECO:0000256" key="1">
    <source>
        <dbReference type="ARBA" id="ARBA00004123"/>
    </source>
</evidence>
<dbReference type="GO" id="GO:0005662">
    <property type="term" value="C:DNA replication factor A complex"/>
    <property type="evidence" value="ECO:0007669"/>
    <property type="project" value="TreeGrafter"/>
</dbReference>